<evidence type="ECO:0000256" key="5">
    <source>
        <dbReference type="ARBA" id="ARBA00022737"/>
    </source>
</evidence>
<evidence type="ECO:0000313" key="12">
    <source>
        <dbReference type="EMBL" id="ESU44691.1"/>
    </source>
</evidence>
<reference evidence="13" key="1">
    <citation type="submission" date="2012-02" db="EMBL/GenBank/DDBJ databases">
        <title>Genome sequencing of Giardia lamblia Genotypes A2 and B isolates (DH and GS) and comparative analysis with the genomes of Genotypes A1 and E (WB and Pig).</title>
        <authorList>
            <person name="Adam R."/>
            <person name="Dahlstrom E."/>
            <person name="Martens C."/>
            <person name="Bruno D."/>
            <person name="Barbian K."/>
            <person name="Porcella S.F."/>
            <person name="Nash T."/>
        </authorList>
    </citation>
    <scope>NUCLEOTIDE SEQUENCE</scope>
    <source>
        <strain evidence="13">GS</strain>
    </source>
</reference>
<dbReference type="GO" id="GO:0005694">
    <property type="term" value="C:chromosome"/>
    <property type="evidence" value="ECO:0007669"/>
    <property type="project" value="UniProtKB-SubCell"/>
</dbReference>
<dbReference type="PANTHER" id="PTHR23196:SF1">
    <property type="entry name" value="PAX-INTERACTING PROTEIN 1"/>
    <property type="match status" value="1"/>
</dbReference>
<name>V6U146_GIAIN</name>
<organism evidence="12 13">
    <name type="scientific">Giardia intestinalis</name>
    <name type="common">Giardia lamblia</name>
    <dbReference type="NCBI Taxonomy" id="5741"/>
    <lineage>
        <taxon>Eukaryota</taxon>
        <taxon>Metamonada</taxon>
        <taxon>Diplomonadida</taxon>
        <taxon>Hexamitidae</taxon>
        <taxon>Giardiinae</taxon>
        <taxon>Giardia</taxon>
    </lineage>
</organism>
<sequence length="616" mass="68662">MVQVKLKMVKCLVYQDEGFLHAYEIAEPRIIVGRAAKDGAQRSAEPGSFFIPLPGPAISSQHLEIVFGTEKIAITDTSRAGTTIKHGGISKTLMKDTYELNPNQVNRFQVICESKAIIFKIVVTVNEAAEENGADNAPVGPNQPEVGDDPGIVAKQEPPKKKASVAKKKEPAESTKVSNSTNKEDATTKKPTKRATKKAPAETAETSKPKAQKATKKKPKKADQLNIDDAEPEPVHPSTNESFHEFSGDDSDSSEEGLNLQSTDKESESDLLAENPEESDPNEKLPVDSCFENLDDAPPLAYNIDEYTARRALMHTIHCDEYSFIDILDGLGQDVRVCWCNYLNDDMKSIVEELNIRQDPGYAASKVNVFFTNKFRRTARYLMAIHRGIPILTETYLQRCKKTVIIDPNLDFPRARKYLISVSREEAAAGDQSLLSRMPENWSIARVMAKSFKYPVVFVDSYHIIITPEAILNAPMTKQTSAKDFVTLYSFGLVVAGMGVKTVKIVFESEFDRCLNKREIEEDLPELHKASCRALNPNLHLDTLDERILDAAMLAKETDGVVTLIVPPPDSPHYEKYQKFKGLHADTGLKFIQMKRQGVINSILLGEPAFREQYVE</sequence>
<feature type="compositionally biased region" description="Basic residues" evidence="10">
    <location>
        <begin position="210"/>
        <end position="220"/>
    </location>
</feature>
<dbReference type="InterPro" id="IPR051579">
    <property type="entry name" value="DDR_Transcriptional_Reg"/>
</dbReference>
<keyword evidence="8" id="KW-0007">Acetylation</keyword>
<dbReference type="PANTHER" id="PTHR23196">
    <property type="entry name" value="PAX TRANSCRIPTION ACTIVATION DOMAIN INTERACTING PROTEIN"/>
    <property type="match status" value="1"/>
</dbReference>
<dbReference type="InterPro" id="IPR008984">
    <property type="entry name" value="SMAD_FHA_dom_sf"/>
</dbReference>
<keyword evidence="6" id="KW-0227">DNA damage</keyword>
<feature type="region of interest" description="Disordered" evidence="10">
    <location>
        <begin position="132"/>
        <end position="290"/>
    </location>
</feature>
<evidence type="ECO:0000259" key="11">
    <source>
        <dbReference type="PROSITE" id="PS50006"/>
    </source>
</evidence>
<evidence type="ECO:0000256" key="10">
    <source>
        <dbReference type="SAM" id="MobiDB-lite"/>
    </source>
</evidence>
<keyword evidence="4" id="KW-1017">Isopeptide bond</keyword>
<dbReference type="VEuPathDB" id="GiardiaDB:GL50581_4512"/>
<keyword evidence="9" id="KW-0539">Nucleus</keyword>
<evidence type="ECO:0000256" key="3">
    <source>
        <dbReference type="ARBA" id="ARBA00022454"/>
    </source>
</evidence>
<dbReference type="Proteomes" id="UP000018040">
    <property type="component" value="Unassembled WGS sequence"/>
</dbReference>
<accession>V6U146</accession>
<evidence type="ECO:0000256" key="1">
    <source>
        <dbReference type="ARBA" id="ARBA00004123"/>
    </source>
</evidence>
<dbReference type="InterPro" id="IPR000253">
    <property type="entry name" value="FHA_dom"/>
</dbReference>
<evidence type="ECO:0000256" key="7">
    <source>
        <dbReference type="ARBA" id="ARBA00022843"/>
    </source>
</evidence>
<dbReference type="Gene3D" id="2.60.200.20">
    <property type="match status" value="1"/>
</dbReference>
<dbReference type="VEuPathDB" id="GiardiaDB:QR46_0951"/>
<evidence type="ECO:0000256" key="4">
    <source>
        <dbReference type="ARBA" id="ARBA00022499"/>
    </source>
</evidence>
<evidence type="ECO:0000256" key="9">
    <source>
        <dbReference type="ARBA" id="ARBA00023242"/>
    </source>
</evidence>
<evidence type="ECO:0000256" key="2">
    <source>
        <dbReference type="ARBA" id="ARBA00004286"/>
    </source>
</evidence>
<keyword evidence="3" id="KW-0158">Chromosome</keyword>
<dbReference type="CDD" id="cd00060">
    <property type="entry name" value="FHA"/>
    <property type="match status" value="1"/>
</dbReference>
<dbReference type="VEuPathDB" id="GiardiaDB:DHA2_17474"/>
<dbReference type="AlphaFoldDB" id="V6U146"/>
<feature type="compositionally biased region" description="Acidic residues" evidence="10">
    <location>
        <begin position="269"/>
        <end position="280"/>
    </location>
</feature>
<dbReference type="InterPro" id="IPR036420">
    <property type="entry name" value="BRCT_dom_sf"/>
</dbReference>
<gene>
    <name evidence="12" type="ORF">GSB_17474</name>
</gene>
<feature type="domain" description="FHA" evidence="11">
    <location>
        <begin position="30"/>
        <end position="89"/>
    </location>
</feature>
<keyword evidence="5" id="KW-0677">Repeat</keyword>
<dbReference type="OrthoDB" id="10255525at2759"/>
<dbReference type="SUPFAM" id="SSF49879">
    <property type="entry name" value="SMAD/FHA domain"/>
    <property type="match status" value="1"/>
</dbReference>
<evidence type="ECO:0000313" key="13">
    <source>
        <dbReference type="Proteomes" id="UP000018040"/>
    </source>
</evidence>
<protein>
    <recommendedName>
        <fullName evidence="11">FHA domain-containing protein</fullName>
    </recommendedName>
</protein>
<dbReference type="Gene3D" id="3.40.50.10190">
    <property type="entry name" value="BRCT domain"/>
    <property type="match status" value="1"/>
</dbReference>
<evidence type="ECO:0000256" key="8">
    <source>
        <dbReference type="ARBA" id="ARBA00022990"/>
    </source>
</evidence>
<keyword evidence="7" id="KW-0832">Ubl conjugation</keyword>
<dbReference type="SUPFAM" id="SSF52113">
    <property type="entry name" value="BRCT domain"/>
    <property type="match status" value="1"/>
</dbReference>
<dbReference type="EMBL" id="AHHH01000018">
    <property type="protein sequence ID" value="ESU44691.1"/>
    <property type="molecule type" value="Genomic_DNA"/>
</dbReference>
<reference evidence="12 13" key="2">
    <citation type="journal article" date="2013" name="Genome Biol. Evol.">
        <title>Genome sequencing of Giardia lamblia genotypes A2 and B isolates (DH and GS) and comparative analysis with the genomes of genotypes A1 and E (WB and Pig).</title>
        <authorList>
            <person name="Adam R.D."/>
            <person name="Dahlstrom E.W."/>
            <person name="Martens C.A."/>
            <person name="Bruno D.P."/>
            <person name="Barbian K.D."/>
            <person name="Ricklefs S.M."/>
            <person name="Hernandez M.M."/>
            <person name="Narla N.P."/>
            <person name="Patel R.B."/>
            <person name="Porcella S.F."/>
            <person name="Nash T.E."/>
        </authorList>
    </citation>
    <scope>NUCLEOTIDE SEQUENCE [LARGE SCALE GENOMIC DNA]</scope>
    <source>
        <strain evidence="12 13">GS</strain>
    </source>
</reference>
<dbReference type="Pfam" id="PF00498">
    <property type="entry name" value="FHA"/>
    <property type="match status" value="1"/>
</dbReference>
<proteinExistence type="predicted"/>
<dbReference type="GO" id="GO:0006974">
    <property type="term" value="P:DNA damage response"/>
    <property type="evidence" value="ECO:0007669"/>
    <property type="project" value="UniProtKB-KW"/>
</dbReference>
<comment type="subcellular location">
    <subcellularLocation>
        <location evidence="2">Chromosome</location>
    </subcellularLocation>
    <subcellularLocation>
        <location evidence="1">Nucleus</location>
    </subcellularLocation>
</comment>
<dbReference type="GO" id="GO:0005634">
    <property type="term" value="C:nucleus"/>
    <property type="evidence" value="ECO:0007669"/>
    <property type="project" value="UniProtKB-SubCell"/>
</dbReference>
<dbReference type="VEuPathDB" id="GiardiaDB:GL50803_0017474"/>
<dbReference type="PROSITE" id="PS50006">
    <property type="entry name" value="FHA_DOMAIN"/>
    <property type="match status" value="1"/>
</dbReference>
<comment type="caution">
    <text evidence="12">The sequence shown here is derived from an EMBL/GenBank/DDBJ whole genome shotgun (WGS) entry which is preliminary data.</text>
</comment>
<evidence type="ECO:0000256" key="6">
    <source>
        <dbReference type="ARBA" id="ARBA00022763"/>
    </source>
</evidence>